<sequence>MSAFSVSSLREETFYLDITSASLCGRITKIIEHYGGDVVSDLEGKVSKVITNKTIHANAKKILSSRLESSKKAEIWMRLSPLIRRALKRKIPICTAKSFVNEMRQAHLSTLNQSSVSSSNSQIRDCTDNVQLRAPFVKISNKNNNCDKPRYTEFREWPVINPKGDKKRGTRHMRKHGKLSHFRYSKLKAKVPTFRLKRLPNGLYVPLQRKPPPLKLKIFRCRICKKLLADEEAKLENSDLKVPSSELKVPVNEASESNDNKGDVFDEFARRPLSPILQLHSIEEIARVTGFIMPGLSEEDLDMFNKLELIRKKVEMENLESSSNSSSTLDIIDNPGASGAWACHAVAPVHKLASLVQPGKPPVLDPADVQWRHFAAQIVLGSIRGEYSSATSRPALKEIEGVTICTEESTPPTIGRCGEPSPDRNNPEDMLR</sequence>
<evidence type="ECO:0000313" key="2">
    <source>
        <dbReference type="EMBL" id="KRX25065.1"/>
    </source>
</evidence>
<dbReference type="OrthoDB" id="2274644at2759"/>
<feature type="region of interest" description="Disordered" evidence="1">
    <location>
        <begin position="407"/>
        <end position="432"/>
    </location>
</feature>
<accession>A0A0V0SE46</accession>
<dbReference type="AlphaFoldDB" id="A0A0V0SE46"/>
<dbReference type="Proteomes" id="UP000054630">
    <property type="component" value="Unassembled WGS sequence"/>
</dbReference>
<protein>
    <recommendedName>
        <fullName evidence="4">BRCT domain-containing protein</fullName>
    </recommendedName>
</protein>
<name>A0A0V0SE46_9BILA</name>
<evidence type="ECO:0000313" key="3">
    <source>
        <dbReference type="Proteomes" id="UP000054630"/>
    </source>
</evidence>
<keyword evidence="3" id="KW-1185">Reference proteome</keyword>
<dbReference type="EMBL" id="JYDL01000014">
    <property type="protein sequence ID" value="KRX25065.1"/>
    <property type="molecule type" value="Genomic_DNA"/>
</dbReference>
<gene>
    <name evidence="2" type="ORF">T07_11749</name>
</gene>
<evidence type="ECO:0008006" key="4">
    <source>
        <dbReference type="Google" id="ProtNLM"/>
    </source>
</evidence>
<evidence type="ECO:0000256" key="1">
    <source>
        <dbReference type="SAM" id="MobiDB-lite"/>
    </source>
</evidence>
<feature type="compositionally biased region" description="Basic and acidic residues" evidence="1">
    <location>
        <begin position="421"/>
        <end position="432"/>
    </location>
</feature>
<comment type="caution">
    <text evidence="2">The sequence shown here is derived from an EMBL/GenBank/DDBJ whole genome shotgun (WGS) entry which is preliminary data.</text>
</comment>
<proteinExistence type="predicted"/>
<reference evidence="2 3" key="1">
    <citation type="submission" date="2015-01" db="EMBL/GenBank/DDBJ databases">
        <title>Evolution of Trichinella species and genotypes.</title>
        <authorList>
            <person name="Korhonen P.K."/>
            <person name="Edoardo P."/>
            <person name="Giuseppe L.R."/>
            <person name="Gasser R.B."/>
        </authorList>
    </citation>
    <scope>NUCLEOTIDE SEQUENCE [LARGE SCALE GENOMIC DNA]</scope>
    <source>
        <strain evidence="2">ISS37</strain>
    </source>
</reference>
<organism evidence="2 3">
    <name type="scientific">Trichinella nelsoni</name>
    <dbReference type="NCBI Taxonomy" id="6336"/>
    <lineage>
        <taxon>Eukaryota</taxon>
        <taxon>Metazoa</taxon>
        <taxon>Ecdysozoa</taxon>
        <taxon>Nematoda</taxon>
        <taxon>Enoplea</taxon>
        <taxon>Dorylaimia</taxon>
        <taxon>Trichinellida</taxon>
        <taxon>Trichinellidae</taxon>
        <taxon>Trichinella</taxon>
    </lineage>
</organism>